<evidence type="ECO:0000313" key="2">
    <source>
        <dbReference type="Proteomes" id="UP000087766"/>
    </source>
</evidence>
<keyword evidence="2" id="KW-1185">Reference proteome</keyword>
<keyword evidence="1" id="KW-1133">Transmembrane helix</keyword>
<gene>
    <name evidence="3" type="primary">LOC111241576</name>
</gene>
<dbReference type="GeneID" id="111241576"/>
<feature type="transmembrane region" description="Helical" evidence="1">
    <location>
        <begin position="20"/>
        <end position="40"/>
    </location>
</feature>
<keyword evidence="1" id="KW-0472">Membrane</keyword>
<dbReference type="OrthoDB" id="1694156at2759"/>
<accession>A0A3Q0F0N8</accession>
<protein>
    <submittedName>
        <fullName evidence="3">Uncharacterized protein LOC111241576</fullName>
    </submittedName>
</protein>
<evidence type="ECO:0000313" key="3">
    <source>
        <dbReference type="RefSeq" id="XP_022635942.1"/>
    </source>
</evidence>
<dbReference type="RefSeq" id="XP_022635942.1">
    <property type="nucleotide sequence ID" value="XM_022780221.1"/>
</dbReference>
<proteinExistence type="predicted"/>
<name>A0A3Q0F0N8_VIGRR</name>
<dbReference type="KEGG" id="vra:111241576"/>
<reference evidence="2" key="1">
    <citation type="journal article" date="2014" name="Nat. Commun.">
        <title>Genome sequence of mungbean and insights into evolution within Vigna species.</title>
        <authorList>
            <person name="Kang Y.J."/>
            <person name="Kim S.K."/>
            <person name="Kim M.Y."/>
            <person name="Lestari P."/>
            <person name="Kim K.H."/>
            <person name="Ha B.K."/>
            <person name="Jun T.H."/>
            <person name="Hwang W.J."/>
            <person name="Lee T."/>
            <person name="Lee J."/>
            <person name="Shim S."/>
            <person name="Yoon M.Y."/>
            <person name="Jang Y.E."/>
            <person name="Han K.S."/>
            <person name="Taeprayoon P."/>
            <person name="Yoon N."/>
            <person name="Somta P."/>
            <person name="Tanya P."/>
            <person name="Kim K.S."/>
            <person name="Gwag J.G."/>
            <person name="Moon J.K."/>
            <person name="Lee Y.H."/>
            <person name="Park B.S."/>
            <person name="Bombarely A."/>
            <person name="Doyle J.J."/>
            <person name="Jackson S.A."/>
            <person name="Schafleitner R."/>
            <person name="Srinives P."/>
            <person name="Varshney R.K."/>
            <person name="Lee S.H."/>
        </authorList>
    </citation>
    <scope>NUCLEOTIDE SEQUENCE [LARGE SCALE GENOMIC DNA]</scope>
    <source>
        <strain evidence="2">cv. VC1973A</strain>
    </source>
</reference>
<evidence type="ECO:0000256" key="1">
    <source>
        <dbReference type="SAM" id="Phobius"/>
    </source>
</evidence>
<reference evidence="3" key="2">
    <citation type="submission" date="2025-08" db="UniProtKB">
        <authorList>
            <consortium name="RefSeq"/>
        </authorList>
    </citation>
    <scope>IDENTIFICATION</scope>
    <source>
        <tissue evidence="3">Leaf</tissue>
    </source>
</reference>
<dbReference type="Proteomes" id="UP000087766">
    <property type="component" value="Chromosome 5"/>
</dbReference>
<organism evidence="2 3">
    <name type="scientific">Vigna radiata var. radiata</name>
    <name type="common">Mung bean</name>
    <name type="synonym">Phaseolus aureus</name>
    <dbReference type="NCBI Taxonomy" id="3916"/>
    <lineage>
        <taxon>Eukaryota</taxon>
        <taxon>Viridiplantae</taxon>
        <taxon>Streptophyta</taxon>
        <taxon>Embryophyta</taxon>
        <taxon>Tracheophyta</taxon>
        <taxon>Spermatophyta</taxon>
        <taxon>Magnoliopsida</taxon>
        <taxon>eudicotyledons</taxon>
        <taxon>Gunneridae</taxon>
        <taxon>Pentapetalae</taxon>
        <taxon>rosids</taxon>
        <taxon>fabids</taxon>
        <taxon>Fabales</taxon>
        <taxon>Fabaceae</taxon>
        <taxon>Papilionoideae</taxon>
        <taxon>50 kb inversion clade</taxon>
        <taxon>NPAAA clade</taxon>
        <taxon>indigoferoid/millettioid clade</taxon>
        <taxon>Phaseoleae</taxon>
        <taxon>Vigna</taxon>
    </lineage>
</organism>
<keyword evidence="1" id="KW-0812">Transmembrane</keyword>
<dbReference type="AlphaFoldDB" id="A0A3Q0F0N8"/>
<sequence>MNQNLGFVLVSRSSLENSFRFSFSEALVSICVPFFWFLLLRCFNRRFHRRCRSQSSLSIVSFRYDCGMLVIKYMELWDHLPKFDGNKISYYTTEQLQIVRQEMVCQWVLHEDNVHRTMVLKKFGML</sequence>